<gene>
    <name evidence="2" type="ORF">A5889_000922</name>
    <name evidence="1" type="ORF">A5889_002159</name>
</gene>
<evidence type="ECO:0000313" key="3">
    <source>
        <dbReference type="Proteomes" id="UP000196151"/>
    </source>
</evidence>
<accession>A0A200J888</accession>
<proteinExistence type="predicted"/>
<evidence type="ECO:0000313" key="2">
    <source>
        <dbReference type="EMBL" id="WYJ93424.1"/>
    </source>
</evidence>
<dbReference type="RefSeq" id="WP_087641233.1">
    <property type="nucleotide sequence ID" value="NZ_CP147246.1"/>
</dbReference>
<dbReference type="EMBL" id="CP147246">
    <property type="protein sequence ID" value="WYJ93424.1"/>
    <property type="molecule type" value="Genomic_DNA"/>
</dbReference>
<organism evidence="1">
    <name type="scientific">Candidatus Enterococcus dunnyi</name>
    <dbReference type="NCBI Taxonomy" id="1834192"/>
    <lineage>
        <taxon>Bacteria</taxon>
        <taxon>Bacillati</taxon>
        <taxon>Bacillota</taxon>
        <taxon>Bacilli</taxon>
        <taxon>Lactobacillales</taxon>
        <taxon>Enterococcaceae</taxon>
        <taxon>Enterococcus</taxon>
    </lineage>
</organism>
<protein>
    <submittedName>
        <fullName evidence="1">Uncharacterized protein</fullName>
    </submittedName>
</protein>
<reference evidence="1" key="1">
    <citation type="submission" date="2017-05" db="EMBL/GenBank/DDBJ databases">
        <title>The Genome Sequence of Enterococcus sp. 9D6_DIV0238.</title>
        <authorList>
            <consortium name="The Broad Institute Genomics Platform"/>
            <consortium name="The Broad Institute Genomic Center for Infectious Diseases"/>
            <person name="Earl A."/>
            <person name="Manson A."/>
            <person name="Schwartman J."/>
            <person name="Gilmore M."/>
            <person name="Abouelleil A."/>
            <person name="Cao P."/>
            <person name="Chapman S."/>
            <person name="Cusick C."/>
            <person name="Shea T."/>
            <person name="Young S."/>
            <person name="Neafsey D."/>
            <person name="Nusbaum C."/>
            <person name="Birren B."/>
        </authorList>
    </citation>
    <scope>NUCLEOTIDE SEQUENCE [LARGE SCALE GENOMIC DNA]</scope>
    <source>
        <strain evidence="1">9D6_DIV0238</strain>
    </source>
</reference>
<dbReference type="EMBL" id="NIBQ01000002">
    <property type="protein sequence ID" value="OUZ33446.1"/>
    <property type="molecule type" value="Genomic_DNA"/>
</dbReference>
<sequence>MYKLFADTEWDLFQNIISNRDTTYCKSRKEKELFSQVMEADWRDNTSSRPDFVSDELMIEMFEIDDIVTKKKGKSNPQRKADARAKRTVEQFIDEVFGENHRDEFTIIANGDTRYNPDDDSFTPDNTIDHHNYNAYIQNFQRICEKHLDSVSAYRENYPNKKLGFVIFDESTFYVPNGKMSLQGRELLYLLPVFDKNFMKLLVKSDVDFVIWTFNNKYVYTQDDRHGQNIKLPEKILITRNNFYTKNTRCFIPSKMQSLEI</sequence>
<dbReference type="Proteomes" id="UP000196151">
    <property type="component" value="Chromosome"/>
</dbReference>
<evidence type="ECO:0000313" key="1">
    <source>
        <dbReference type="EMBL" id="OUZ33446.1"/>
    </source>
</evidence>
<reference evidence="2" key="3">
    <citation type="submission" date="2024-03" db="EMBL/GenBank/DDBJ databases">
        <title>The Genome Sequence of Enterococcus sp. DIV0238c.</title>
        <authorList>
            <consortium name="The Broad Institute Genomics Platform"/>
            <consortium name="The Broad Institute Microbial Omics Core"/>
            <consortium name="The Broad Institute Genomic Center for Infectious Diseases"/>
            <person name="Earl A."/>
            <person name="Manson A."/>
            <person name="Gilmore M."/>
            <person name="Schwartman J."/>
            <person name="Shea T."/>
            <person name="Abouelleil A."/>
            <person name="Cao P."/>
            <person name="Chapman S."/>
            <person name="Cusick C."/>
            <person name="Young S."/>
            <person name="Neafsey D."/>
            <person name="Nusbaum C."/>
            <person name="Birren B."/>
        </authorList>
    </citation>
    <scope>NUCLEOTIDE SEQUENCE</scope>
    <source>
        <strain evidence="2">9D6_DIV0238</strain>
    </source>
</reference>
<dbReference type="OrthoDB" id="2087923at2"/>
<dbReference type="AlphaFoldDB" id="A0A200J888"/>
<name>A0A200J888_9ENTE</name>
<reference evidence="2" key="2">
    <citation type="submission" date="2017-05" db="EMBL/GenBank/DDBJ databases">
        <authorList>
            <consortium name="The Broad Institute Genomics Platform"/>
            <consortium name="The Broad Institute Genomic Center for Infectious Diseases"/>
            <person name="Earl A."/>
            <person name="Manson A."/>
            <person name="Schwartman J."/>
            <person name="Gilmore M."/>
            <person name="Abouelleil A."/>
            <person name="Cao P."/>
            <person name="Chapman S."/>
            <person name="Cusick C."/>
            <person name="Shea T."/>
            <person name="Young S."/>
            <person name="Neafsey D."/>
            <person name="Nusbaum C."/>
            <person name="Birren B."/>
        </authorList>
    </citation>
    <scope>NUCLEOTIDE SEQUENCE</scope>
    <source>
        <strain evidence="2">9D6_DIV0238</strain>
    </source>
</reference>
<keyword evidence="3" id="KW-1185">Reference proteome</keyword>